<evidence type="ECO:0000313" key="3">
    <source>
        <dbReference type="Proteomes" id="UP000007174"/>
    </source>
</evidence>
<evidence type="ECO:0000313" key="2">
    <source>
        <dbReference type="EMBL" id="CCF47217.1"/>
    </source>
</evidence>
<reference evidence="3" key="1">
    <citation type="journal article" date="2012" name="Nat. Genet.">
        <title>Lifestyle transitions in plant pathogenic Colletotrichum fungi deciphered by genome and transcriptome analyses.</title>
        <authorList>
            <person name="O'Connell R.J."/>
            <person name="Thon M.R."/>
            <person name="Hacquard S."/>
            <person name="Amyotte S.G."/>
            <person name="Kleemann J."/>
            <person name="Torres M.F."/>
            <person name="Damm U."/>
            <person name="Buiate E.A."/>
            <person name="Epstein L."/>
            <person name="Alkan N."/>
            <person name="Altmueller J."/>
            <person name="Alvarado-Balderrama L."/>
            <person name="Bauser C.A."/>
            <person name="Becker C."/>
            <person name="Birren B.W."/>
            <person name="Chen Z."/>
            <person name="Choi J."/>
            <person name="Crouch J.A."/>
            <person name="Duvick J.P."/>
            <person name="Farman M.A."/>
            <person name="Gan P."/>
            <person name="Heiman D."/>
            <person name="Henrissat B."/>
            <person name="Howard R.J."/>
            <person name="Kabbage M."/>
            <person name="Koch C."/>
            <person name="Kracher B."/>
            <person name="Kubo Y."/>
            <person name="Law A.D."/>
            <person name="Lebrun M.-H."/>
            <person name="Lee Y.-H."/>
            <person name="Miyara I."/>
            <person name="Moore N."/>
            <person name="Neumann U."/>
            <person name="Nordstroem K."/>
            <person name="Panaccione D.G."/>
            <person name="Panstruga R."/>
            <person name="Place M."/>
            <person name="Proctor R.H."/>
            <person name="Prusky D."/>
            <person name="Rech G."/>
            <person name="Reinhardt R."/>
            <person name="Rollins J.A."/>
            <person name="Rounsley S."/>
            <person name="Schardl C.L."/>
            <person name="Schwartz D.C."/>
            <person name="Shenoy N."/>
            <person name="Shirasu K."/>
            <person name="Sikhakolli U.R."/>
            <person name="Stueber K."/>
            <person name="Sukno S.A."/>
            <person name="Sweigard J.A."/>
            <person name="Takano Y."/>
            <person name="Takahara H."/>
            <person name="Trail F."/>
            <person name="van der Does H.C."/>
            <person name="Voll L.M."/>
            <person name="Will I."/>
            <person name="Young S."/>
            <person name="Zeng Q."/>
            <person name="Zhang J."/>
            <person name="Zhou S."/>
            <person name="Dickman M.B."/>
            <person name="Schulze-Lefert P."/>
            <person name="Ver Loren van Themaat E."/>
            <person name="Ma L.-J."/>
            <person name="Vaillancourt L.J."/>
        </authorList>
    </citation>
    <scope>NUCLEOTIDE SEQUENCE [LARGE SCALE GENOMIC DNA]</scope>
    <source>
        <strain evidence="3">IMI 349063</strain>
    </source>
</reference>
<proteinExistence type="predicted"/>
<organism evidence="2 3">
    <name type="scientific">Colletotrichum higginsianum (strain IMI 349063)</name>
    <name type="common">Crucifer anthracnose fungus</name>
    <dbReference type="NCBI Taxonomy" id="759273"/>
    <lineage>
        <taxon>Eukaryota</taxon>
        <taxon>Fungi</taxon>
        <taxon>Dikarya</taxon>
        <taxon>Ascomycota</taxon>
        <taxon>Pezizomycotina</taxon>
        <taxon>Sordariomycetes</taxon>
        <taxon>Hypocreomycetidae</taxon>
        <taxon>Glomerellales</taxon>
        <taxon>Glomerellaceae</taxon>
        <taxon>Colletotrichum</taxon>
        <taxon>Colletotrichum destructivum species complex</taxon>
    </lineage>
</organism>
<protein>
    <submittedName>
        <fullName evidence="2">Uncharacterized protein</fullName>
    </submittedName>
</protein>
<dbReference type="AlphaFoldDB" id="H1W404"/>
<evidence type="ECO:0000256" key="1">
    <source>
        <dbReference type="SAM" id="Phobius"/>
    </source>
</evidence>
<dbReference type="Proteomes" id="UP000007174">
    <property type="component" value="Unassembled WGS sequence"/>
</dbReference>
<keyword evidence="1" id="KW-1133">Transmembrane helix</keyword>
<keyword evidence="1" id="KW-0812">Transmembrane</keyword>
<feature type="transmembrane region" description="Helical" evidence="1">
    <location>
        <begin position="18"/>
        <end position="36"/>
    </location>
</feature>
<accession>H1W404</accession>
<dbReference type="EMBL" id="CACQ02009479">
    <property type="protein sequence ID" value="CCF47217.1"/>
    <property type="molecule type" value="Genomic_DNA"/>
</dbReference>
<sequence length="150" mass="16405">MLDGQSPSQDASFAKHDVVSFIFPASNLIVINLVYLSRLVNFVRRLIGPLYVEMRHASAEESREQQAALTEQSAAASRCTANHKPAQFFILDKYAAFVPFVLTPPCQDSRILANTRQKIFPALITSLSPTNNIDPLISVLASGLGACRDA</sequence>
<dbReference type="HOGENOM" id="CLU_1740411_0_0_1"/>
<name>H1W404_COLHI</name>
<gene>
    <name evidence="2" type="ORF">CH063_04085</name>
</gene>
<keyword evidence="1" id="KW-0472">Membrane</keyword>